<dbReference type="AlphaFoldDB" id="A0A2D0NHM8"/>
<dbReference type="PROSITE" id="PS00609">
    <property type="entry name" value="GLYCOSYL_HYDROL_F32"/>
    <property type="match status" value="1"/>
</dbReference>
<dbReference type="InterPro" id="IPR001362">
    <property type="entry name" value="Glyco_hydro_32"/>
</dbReference>
<protein>
    <submittedName>
        <fullName evidence="8">Glycosyl hydrolase family 32</fullName>
    </submittedName>
</protein>
<dbReference type="InterPro" id="IPR013189">
    <property type="entry name" value="Glyco_hydro_32_C"/>
</dbReference>
<dbReference type="CDD" id="cd18622">
    <property type="entry name" value="GH32_Inu-like"/>
    <property type="match status" value="1"/>
</dbReference>
<dbReference type="Gene3D" id="2.115.10.20">
    <property type="entry name" value="Glycosyl hydrolase domain, family 43"/>
    <property type="match status" value="1"/>
</dbReference>
<dbReference type="GO" id="GO:0004575">
    <property type="term" value="F:sucrose alpha-glucosidase activity"/>
    <property type="evidence" value="ECO:0007669"/>
    <property type="project" value="TreeGrafter"/>
</dbReference>
<keyword evidence="9" id="KW-1185">Reference proteome</keyword>
<keyword evidence="3 4" id="KW-0326">Glycosidase</keyword>
<dbReference type="PROSITE" id="PS51257">
    <property type="entry name" value="PROKAR_LIPOPROTEIN"/>
    <property type="match status" value="1"/>
</dbReference>
<evidence type="ECO:0000256" key="1">
    <source>
        <dbReference type="ARBA" id="ARBA00009902"/>
    </source>
</evidence>
<proteinExistence type="inferred from homology"/>
<dbReference type="Pfam" id="PF00251">
    <property type="entry name" value="Glyco_hydro_32N"/>
    <property type="match status" value="1"/>
</dbReference>
<evidence type="ECO:0000259" key="7">
    <source>
        <dbReference type="Pfam" id="PF08244"/>
    </source>
</evidence>
<accession>A0A2D0NHM8</accession>
<dbReference type="RefSeq" id="WP_099148795.1">
    <property type="nucleotide sequence ID" value="NZ_PDUD01000004.1"/>
</dbReference>
<sequence>MKYLPIFILLLLGLSACKNEPAEVPADAEEAVAVTYREAHRPQIHFTPPSMWMNDPNGMVFYEGEYHLFYQYYPDSTVWGPMHWGHAVSPDMVRWEHLPIALYPDSLGYIFSGSAVIDWKNTSGLGTANNPPMVAIFTHHDPEGYPAGRQDFQVQSIAYSLDRGRTWTKYADNPVVSNPGIQDFRDPKVSWHEASQQWVMILAVKDRIHFYTSPNLKDWTFASEFGENVGSHGGVWECPDLFELPVEGDPEQTKWVFLLSINPGGPNGGSATQYFVGDFDGKTFTLDPEFAQDVQPDPADPEREQAVWLDYGPDNYAGVTFSDVLDQDGRRLFMGWMGNWDYAQVVPTHPWRSAMTLPRSLSLHQTDQGLRVFSRPVKEISGIYSGGFEVLQGPTEGRQEITAAIPQQSIPLELEIEAMASPTESVGPFGMLIYNDTGDTLRVGFDPTEQRYFVDRSQAGTNDFSDKFTPVSYAPRTVFDPIIKMNLFFDEASVELFADNGATVMTAIFFPNAPFRKVALFSEGGELEWKKIEGRSMRSIWR</sequence>
<feature type="domain" description="Glycosyl hydrolase family 32 N-terminal" evidence="6">
    <location>
        <begin position="45"/>
        <end position="369"/>
    </location>
</feature>
<keyword evidence="2 4" id="KW-0378">Hydrolase</keyword>
<feature type="signal peptide" evidence="5">
    <location>
        <begin position="1"/>
        <end position="18"/>
    </location>
</feature>
<dbReference type="Pfam" id="PF08244">
    <property type="entry name" value="Glyco_hydro_32C"/>
    <property type="match status" value="1"/>
</dbReference>
<comment type="caution">
    <text evidence="8">The sequence shown here is derived from an EMBL/GenBank/DDBJ whole genome shotgun (WGS) entry which is preliminary data.</text>
</comment>
<dbReference type="InterPro" id="IPR018053">
    <property type="entry name" value="Glyco_hydro_32_AS"/>
</dbReference>
<comment type="similarity">
    <text evidence="1 4">Belongs to the glycosyl hydrolase 32 family.</text>
</comment>
<dbReference type="InterPro" id="IPR023296">
    <property type="entry name" value="Glyco_hydro_beta-prop_sf"/>
</dbReference>
<dbReference type="PANTHER" id="PTHR42800">
    <property type="entry name" value="EXOINULINASE INUD (AFU_ORTHOLOGUE AFUA_5G00480)"/>
    <property type="match status" value="1"/>
</dbReference>
<gene>
    <name evidence="8" type="ORF">CRP01_04415</name>
</gene>
<dbReference type="SUPFAM" id="SSF75005">
    <property type="entry name" value="Arabinanase/levansucrase/invertase"/>
    <property type="match status" value="1"/>
</dbReference>
<dbReference type="PANTHER" id="PTHR42800:SF1">
    <property type="entry name" value="EXOINULINASE INUD (AFU_ORTHOLOGUE AFUA_5G00480)"/>
    <property type="match status" value="1"/>
</dbReference>
<evidence type="ECO:0000256" key="5">
    <source>
        <dbReference type="SAM" id="SignalP"/>
    </source>
</evidence>
<feature type="domain" description="Glycosyl hydrolase family 32 C-terminal" evidence="7">
    <location>
        <begin position="412"/>
        <end position="533"/>
    </location>
</feature>
<keyword evidence="5" id="KW-0732">Signal</keyword>
<dbReference type="SMART" id="SM00640">
    <property type="entry name" value="Glyco_32"/>
    <property type="match status" value="1"/>
</dbReference>
<organism evidence="8 9">
    <name type="scientific">Flavilitoribacter nigricans (strain ATCC 23147 / DSM 23189 / NBRC 102662 / NCIMB 1420 / SS-2)</name>
    <name type="common">Lewinella nigricans</name>
    <dbReference type="NCBI Taxonomy" id="1122177"/>
    <lineage>
        <taxon>Bacteria</taxon>
        <taxon>Pseudomonadati</taxon>
        <taxon>Bacteroidota</taxon>
        <taxon>Saprospiria</taxon>
        <taxon>Saprospirales</taxon>
        <taxon>Lewinellaceae</taxon>
        <taxon>Flavilitoribacter</taxon>
    </lineage>
</organism>
<feature type="chain" id="PRO_5012948824" evidence="5">
    <location>
        <begin position="19"/>
        <end position="542"/>
    </location>
</feature>
<name>A0A2D0NHM8_FLAN2</name>
<evidence type="ECO:0000256" key="4">
    <source>
        <dbReference type="RuleBase" id="RU362110"/>
    </source>
</evidence>
<evidence type="ECO:0000259" key="6">
    <source>
        <dbReference type="Pfam" id="PF00251"/>
    </source>
</evidence>
<dbReference type="InterPro" id="IPR013320">
    <property type="entry name" value="ConA-like_dom_sf"/>
</dbReference>
<dbReference type="Proteomes" id="UP000223913">
    <property type="component" value="Unassembled WGS sequence"/>
</dbReference>
<dbReference type="EMBL" id="PDUD01000004">
    <property type="protein sequence ID" value="PHN08005.1"/>
    <property type="molecule type" value="Genomic_DNA"/>
</dbReference>
<reference evidence="8 9" key="1">
    <citation type="submission" date="2017-10" db="EMBL/GenBank/DDBJ databases">
        <title>The draft genome sequence of Lewinella nigricans NBRC 102662.</title>
        <authorList>
            <person name="Wang K."/>
        </authorList>
    </citation>
    <scope>NUCLEOTIDE SEQUENCE [LARGE SCALE GENOMIC DNA]</scope>
    <source>
        <strain evidence="8 9">NBRC 102662</strain>
    </source>
</reference>
<evidence type="ECO:0000256" key="3">
    <source>
        <dbReference type="ARBA" id="ARBA00023295"/>
    </source>
</evidence>
<dbReference type="InterPro" id="IPR013148">
    <property type="entry name" value="Glyco_hydro_32_N"/>
</dbReference>
<dbReference type="GO" id="GO:0005737">
    <property type="term" value="C:cytoplasm"/>
    <property type="evidence" value="ECO:0007669"/>
    <property type="project" value="TreeGrafter"/>
</dbReference>
<dbReference type="Gene3D" id="2.60.120.560">
    <property type="entry name" value="Exo-inulinase, domain 1"/>
    <property type="match status" value="1"/>
</dbReference>
<dbReference type="SUPFAM" id="SSF49899">
    <property type="entry name" value="Concanavalin A-like lectins/glucanases"/>
    <property type="match status" value="1"/>
</dbReference>
<evidence type="ECO:0000256" key="2">
    <source>
        <dbReference type="ARBA" id="ARBA00022801"/>
    </source>
</evidence>
<dbReference type="OrthoDB" id="9759709at2"/>
<dbReference type="GO" id="GO:0005987">
    <property type="term" value="P:sucrose catabolic process"/>
    <property type="evidence" value="ECO:0007669"/>
    <property type="project" value="TreeGrafter"/>
</dbReference>
<evidence type="ECO:0000313" key="9">
    <source>
        <dbReference type="Proteomes" id="UP000223913"/>
    </source>
</evidence>
<evidence type="ECO:0000313" key="8">
    <source>
        <dbReference type="EMBL" id="PHN08005.1"/>
    </source>
</evidence>